<sequence>MSRFAAAVPGLHAHRARELFFGQGETPDGLVDAAILDSWRRCADQRPASARVGFNIHDRSRVEELRGRNALLIRDFEATLGLFARVLHESGFHPVLTDAEALTIARFTDPREASGELYEALQLGCDMSEQAIGTAAMNCALACQRPVQVFGHEHYFEANAAFYCAAAPIFDPAGQLVGAVNLTKHREGREFGAISLAESCASAIEHRQLERLRARLTLRMSWSANGESRNATVAFGADGEVLGMTREARRILNPLGLPLAMLSFESVFDGQYGQWLELLAQSGRPLPIRLNSGLFVFIETRSGAPARQPLSMPRATAMANVGQDAPEMGDPEFAGRFRIALKALDKGLPVLLRGETGSGKEVVAHALHRQQPAGPFVAINCAALPEALIESELFGYTDGAFTGGRKGGASGRIEEADGGTLFLDEIGDMPLALQARLLRVLDSREVARLGSGKPRPVEFRLLCATHQDLDTLVAQGRFRADLYYRIAGYTLALAPLRERSRLADLFATLARDGAGHPGGLTPEATALLAAYPWPGNAREALSVLKRAALLCEAAEAISAEHVRFALPPAAVAASLPAIAPAQPAASTPPASLSALEEQAMADALRLTGGNLSRAADHLGVSRSTLQRRVRASARLKQQLAESRG</sequence>
<evidence type="ECO:0000256" key="3">
    <source>
        <dbReference type="ARBA" id="ARBA00023015"/>
    </source>
</evidence>
<dbReference type="InterPro" id="IPR058031">
    <property type="entry name" value="AAA_lid_NorR"/>
</dbReference>
<dbReference type="Pfam" id="PF25601">
    <property type="entry name" value="AAA_lid_14"/>
    <property type="match status" value="1"/>
</dbReference>
<dbReference type="Gene3D" id="3.40.50.300">
    <property type="entry name" value="P-loop containing nucleotide triphosphate hydrolases"/>
    <property type="match status" value="1"/>
</dbReference>
<dbReference type="InterPro" id="IPR025662">
    <property type="entry name" value="Sigma_54_int_dom_ATP-bd_1"/>
</dbReference>
<dbReference type="FunFam" id="3.40.50.300:FF:000006">
    <property type="entry name" value="DNA-binding transcriptional regulator NtrC"/>
    <property type="match status" value="1"/>
</dbReference>
<accession>A0A4R6DMG7</accession>
<dbReference type="Pfam" id="PF00158">
    <property type="entry name" value="Sigma54_activat"/>
    <property type="match status" value="1"/>
</dbReference>
<proteinExistence type="predicted"/>
<dbReference type="InterPro" id="IPR003593">
    <property type="entry name" value="AAA+_ATPase"/>
</dbReference>
<keyword evidence="7" id="KW-1185">Reference proteome</keyword>
<dbReference type="InterPro" id="IPR002078">
    <property type="entry name" value="Sigma_54_int"/>
</dbReference>
<dbReference type="Gene3D" id="1.10.8.60">
    <property type="match status" value="1"/>
</dbReference>
<dbReference type="GO" id="GO:0005524">
    <property type="term" value="F:ATP binding"/>
    <property type="evidence" value="ECO:0007669"/>
    <property type="project" value="UniProtKB-KW"/>
</dbReference>
<dbReference type="PRINTS" id="PR01590">
    <property type="entry name" value="HTHFIS"/>
</dbReference>
<protein>
    <submittedName>
        <fullName evidence="6">Transcriptional regulator of acetoin/glycerol metabolism</fullName>
    </submittedName>
</protein>
<dbReference type="SUPFAM" id="SSF46689">
    <property type="entry name" value="Homeodomain-like"/>
    <property type="match status" value="1"/>
</dbReference>
<evidence type="ECO:0000256" key="2">
    <source>
        <dbReference type="ARBA" id="ARBA00022840"/>
    </source>
</evidence>
<organism evidence="6 7">
    <name type="scientific">Azoarcus indigens</name>
    <dbReference type="NCBI Taxonomy" id="29545"/>
    <lineage>
        <taxon>Bacteria</taxon>
        <taxon>Pseudomonadati</taxon>
        <taxon>Pseudomonadota</taxon>
        <taxon>Betaproteobacteria</taxon>
        <taxon>Rhodocyclales</taxon>
        <taxon>Zoogloeaceae</taxon>
        <taxon>Azoarcus</taxon>
    </lineage>
</organism>
<gene>
    <name evidence="6" type="ORF">C7389_12754</name>
</gene>
<dbReference type="AlphaFoldDB" id="A0A4R6DMG7"/>
<dbReference type="GO" id="GO:0043565">
    <property type="term" value="F:sequence-specific DNA binding"/>
    <property type="evidence" value="ECO:0007669"/>
    <property type="project" value="InterPro"/>
</dbReference>
<keyword evidence="1" id="KW-0547">Nucleotide-binding</keyword>
<comment type="caution">
    <text evidence="6">The sequence shown here is derived from an EMBL/GenBank/DDBJ whole genome shotgun (WGS) entry which is preliminary data.</text>
</comment>
<dbReference type="Pfam" id="PF02954">
    <property type="entry name" value="HTH_8"/>
    <property type="match status" value="1"/>
</dbReference>
<dbReference type="PROSITE" id="PS50045">
    <property type="entry name" value="SIGMA54_INTERACT_4"/>
    <property type="match status" value="1"/>
</dbReference>
<dbReference type="RefSeq" id="WP_133594762.1">
    <property type="nucleotide sequence ID" value="NZ_SNVV01000027.1"/>
</dbReference>
<evidence type="ECO:0000256" key="1">
    <source>
        <dbReference type="ARBA" id="ARBA00022741"/>
    </source>
</evidence>
<keyword evidence="4" id="KW-0804">Transcription</keyword>
<dbReference type="CDD" id="cd00009">
    <property type="entry name" value="AAA"/>
    <property type="match status" value="1"/>
</dbReference>
<name>A0A4R6DMG7_9RHOO</name>
<dbReference type="SUPFAM" id="SSF52540">
    <property type="entry name" value="P-loop containing nucleoside triphosphate hydrolases"/>
    <property type="match status" value="1"/>
</dbReference>
<dbReference type="InterPro" id="IPR002197">
    <property type="entry name" value="HTH_Fis"/>
</dbReference>
<feature type="domain" description="Sigma-54 factor interaction" evidence="5">
    <location>
        <begin position="338"/>
        <end position="549"/>
    </location>
</feature>
<dbReference type="Gene3D" id="3.30.450.40">
    <property type="match status" value="1"/>
</dbReference>
<dbReference type="InterPro" id="IPR025943">
    <property type="entry name" value="Sigma_54_int_dom_ATP-bd_2"/>
</dbReference>
<dbReference type="OrthoDB" id="9761705at2"/>
<dbReference type="PROSITE" id="PS00675">
    <property type="entry name" value="SIGMA54_INTERACT_1"/>
    <property type="match status" value="1"/>
</dbReference>
<evidence type="ECO:0000259" key="5">
    <source>
        <dbReference type="PROSITE" id="PS50045"/>
    </source>
</evidence>
<keyword evidence="3" id="KW-0805">Transcription regulation</keyword>
<dbReference type="InterPro" id="IPR029016">
    <property type="entry name" value="GAF-like_dom_sf"/>
</dbReference>
<dbReference type="PROSITE" id="PS00676">
    <property type="entry name" value="SIGMA54_INTERACT_2"/>
    <property type="match status" value="1"/>
</dbReference>
<dbReference type="InterPro" id="IPR027417">
    <property type="entry name" value="P-loop_NTPase"/>
</dbReference>
<evidence type="ECO:0000313" key="6">
    <source>
        <dbReference type="EMBL" id="TDN46125.1"/>
    </source>
</evidence>
<evidence type="ECO:0000313" key="7">
    <source>
        <dbReference type="Proteomes" id="UP000295129"/>
    </source>
</evidence>
<reference evidence="6 7" key="1">
    <citation type="submission" date="2019-03" db="EMBL/GenBank/DDBJ databases">
        <title>Genomic Encyclopedia of Type Strains, Phase IV (KMG-IV): sequencing the most valuable type-strain genomes for metagenomic binning, comparative biology and taxonomic classification.</title>
        <authorList>
            <person name="Goeker M."/>
        </authorList>
    </citation>
    <scope>NUCLEOTIDE SEQUENCE [LARGE SCALE GENOMIC DNA]</scope>
    <source>
        <strain evidence="6 7">DSM 12121</strain>
    </source>
</reference>
<keyword evidence="2" id="KW-0067">ATP-binding</keyword>
<dbReference type="Proteomes" id="UP000295129">
    <property type="component" value="Unassembled WGS sequence"/>
</dbReference>
<dbReference type="PANTHER" id="PTHR32071:SF77">
    <property type="entry name" value="TRANSCRIPTIONAL REGULATORY PROTEIN"/>
    <property type="match status" value="1"/>
</dbReference>
<dbReference type="InterPro" id="IPR009057">
    <property type="entry name" value="Homeodomain-like_sf"/>
</dbReference>
<dbReference type="GO" id="GO:0006355">
    <property type="term" value="P:regulation of DNA-templated transcription"/>
    <property type="evidence" value="ECO:0007669"/>
    <property type="project" value="InterPro"/>
</dbReference>
<evidence type="ECO:0000256" key="4">
    <source>
        <dbReference type="ARBA" id="ARBA00023163"/>
    </source>
</evidence>
<dbReference type="Gene3D" id="1.10.10.60">
    <property type="entry name" value="Homeodomain-like"/>
    <property type="match status" value="1"/>
</dbReference>
<dbReference type="PANTHER" id="PTHR32071">
    <property type="entry name" value="TRANSCRIPTIONAL REGULATORY PROTEIN"/>
    <property type="match status" value="1"/>
</dbReference>
<dbReference type="SMART" id="SM00382">
    <property type="entry name" value="AAA"/>
    <property type="match status" value="1"/>
</dbReference>
<dbReference type="EMBL" id="SNVV01000027">
    <property type="protein sequence ID" value="TDN46125.1"/>
    <property type="molecule type" value="Genomic_DNA"/>
</dbReference>